<dbReference type="InterPro" id="IPR040086">
    <property type="entry name" value="MJ0683-like"/>
</dbReference>
<dbReference type="InterPro" id="IPR007197">
    <property type="entry name" value="rSAM"/>
</dbReference>
<dbReference type="PANTHER" id="PTHR43432:SF6">
    <property type="entry name" value="RADICAL SAM CORE DOMAIN-CONTAINING PROTEIN"/>
    <property type="match status" value="1"/>
</dbReference>
<dbReference type="AlphaFoldDB" id="A0A497F3D9"/>
<evidence type="ECO:0000256" key="1">
    <source>
        <dbReference type="ARBA" id="ARBA00022723"/>
    </source>
</evidence>
<feature type="domain" description="Radical SAM core" evidence="4">
    <location>
        <begin position="24"/>
        <end position="193"/>
    </location>
</feature>
<evidence type="ECO:0000256" key="3">
    <source>
        <dbReference type="ARBA" id="ARBA00023014"/>
    </source>
</evidence>
<organism evidence="5 6">
    <name type="scientific">Thermoproteota archaeon</name>
    <dbReference type="NCBI Taxonomy" id="2056631"/>
    <lineage>
        <taxon>Archaea</taxon>
        <taxon>Thermoproteota</taxon>
    </lineage>
</organism>
<dbReference type="InterPro" id="IPR058240">
    <property type="entry name" value="rSAM_sf"/>
</dbReference>
<evidence type="ECO:0000256" key="2">
    <source>
        <dbReference type="ARBA" id="ARBA00023004"/>
    </source>
</evidence>
<keyword evidence="3" id="KW-0411">Iron-sulfur</keyword>
<evidence type="ECO:0000313" key="5">
    <source>
        <dbReference type="EMBL" id="RLE53839.1"/>
    </source>
</evidence>
<protein>
    <submittedName>
        <fullName evidence="5">Radical SAM protein</fullName>
    </submittedName>
</protein>
<dbReference type="SFLD" id="SFLDS00029">
    <property type="entry name" value="Radical_SAM"/>
    <property type="match status" value="1"/>
</dbReference>
<reference evidence="5 6" key="1">
    <citation type="submission" date="2018-06" db="EMBL/GenBank/DDBJ databases">
        <title>Extensive metabolic versatility and redundancy in microbially diverse, dynamic hydrothermal sediments.</title>
        <authorList>
            <person name="Dombrowski N."/>
            <person name="Teske A."/>
            <person name="Baker B.J."/>
        </authorList>
    </citation>
    <scope>NUCLEOTIDE SEQUENCE [LARGE SCALE GENOMIC DNA]</scope>
    <source>
        <strain evidence="5">B20_G2</strain>
    </source>
</reference>
<dbReference type="Pfam" id="PF04055">
    <property type="entry name" value="Radical_SAM"/>
    <property type="match status" value="1"/>
</dbReference>
<dbReference type="GO" id="GO:0046872">
    <property type="term" value="F:metal ion binding"/>
    <property type="evidence" value="ECO:0007669"/>
    <property type="project" value="UniProtKB-KW"/>
</dbReference>
<dbReference type="PANTHER" id="PTHR43432">
    <property type="entry name" value="SLR0285 PROTEIN"/>
    <property type="match status" value="1"/>
</dbReference>
<keyword evidence="2" id="KW-0408">Iron</keyword>
<gene>
    <name evidence="5" type="ORF">DRJ26_02815</name>
</gene>
<dbReference type="EMBL" id="QMRA01000049">
    <property type="protein sequence ID" value="RLE53839.1"/>
    <property type="molecule type" value="Genomic_DNA"/>
</dbReference>
<dbReference type="GO" id="GO:0003824">
    <property type="term" value="F:catalytic activity"/>
    <property type="evidence" value="ECO:0007669"/>
    <property type="project" value="InterPro"/>
</dbReference>
<evidence type="ECO:0000313" key="6">
    <source>
        <dbReference type="Proteomes" id="UP000269499"/>
    </source>
</evidence>
<dbReference type="SFLD" id="SFLDG01084">
    <property type="entry name" value="Uncharacterised_Radical_SAM_Su"/>
    <property type="match status" value="1"/>
</dbReference>
<keyword evidence="1" id="KW-0479">Metal-binding</keyword>
<sequence length="271" mass="31405">MQIKEIYCKSILSRSKIYGADYSINPYFGCLHGCTYCYARYMLRKLPSNLMWGEFVHAKINAPTVLLKELRRSKRGRVLLSSVTDPYQLVEAKYMLTRRILTILSSKDYPLIILTKSDLVIRDLDLIKKFSDADVGLTVITLDENVRRAFEPKAPSIYRRIAAMQKLKEAKICTYAFLGPLIPIISEFSIEKLLTKLSKINVDYVIVDKLNVKAGNKPHIMRAFMLYYPDIKGKIEKILSNENVYDEYYADLKVKIRNLAQKLDLDLEFCY</sequence>
<dbReference type="Proteomes" id="UP000269499">
    <property type="component" value="Unassembled WGS sequence"/>
</dbReference>
<evidence type="ECO:0000259" key="4">
    <source>
        <dbReference type="Pfam" id="PF04055"/>
    </source>
</evidence>
<dbReference type="Gene3D" id="3.80.30.30">
    <property type="match status" value="1"/>
</dbReference>
<comment type="caution">
    <text evidence="5">The sequence shown here is derived from an EMBL/GenBank/DDBJ whole genome shotgun (WGS) entry which is preliminary data.</text>
</comment>
<dbReference type="GO" id="GO:0051536">
    <property type="term" value="F:iron-sulfur cluster binding"/>
    <property type="evidence" value="ECO:0007669"/>
    <property type="project" value="UniProtKB-KW"/>
</dbReference>
<dbReference type="SUPFAM" id="SSF102114">
    <property type="entry name" value="Radical SAM enzymes"/>
    <property type="match status" value="1"/>
</dbReference>
<accession>A0A497F3D9</accession>
<proteinExistence type="predicted"/>
<name>A0A497F3D9_9CREN</name>